<dbReference type="Pfam" id="PF22705">
    <property type="entry name" value="C2-set_3"/>
    <property type="match status" value="1"/>
</dbReference>
<comment type="subcellular location">
    <subcellularLocation>
        <location evidence="1">Membrane</location>
    </subcellularLocation>
</comment>
<dbReference type="EMBL" id="KN126799">
    <property type="protein sequence ID" value="KFU92724.1"/>
    <property type="molecule type" value="Genomic_DNA"/>
</dbReference>
<keyword evidence="6" id="KW-1185">Reference proteome</keyword>
<evidence type="ECO:0000256" key="2">
    <source>
        <dbReference type="ARBA" id="ARBA00023136"/>
    </source>
</evidence>
<evidence type="ECO:0000256" key="1">
    <source>
        <dbReference type="ARBA" id="ARBA00004370"/>
    </source>
</evidence>
<accession>A0A093BFW5</accession>
<dbReference type="Gene3D" id="2.60.40.10">
    <property type="entry name" value="Immunoglobulins"/>
    <property type="match status" value="1"/>
</dbReference>
<reference evidence="5 6" key="1">
    <citation type="submission" date="2013-08" db="EMBL/GenBank/DDBJ databases">
        <title>Genome evolution of avian class.</title>
        <authorList>
            <person name="Zhang G."/>
            <person name="Li C."/>
        </authorList>
    </citation>
    <scope>NUCLEOTIDE SEQUENCE [LARGE SCALE GENOMIC DNA]</scope>
    <source>
        <strain evidence="5">M959</strain>
    </source>
</reference>
<feature type="non-terminal residue" evidence="5">
    <location>
        <position position="65"/>
    </location>
</feature>
<dbReference type="Proteomes" id="UP000031515">
    <property type="component" value="Unassembled WGS sequence"/>
</dbReference>
<sequence length="65" mass="6781">HDPLLVLDGYEDGGIRLKCFSERSFAEVQVLWRDGQGGTTSGTPVATTANATSSIVLKPGAGNSM</sequence>
<name>A0A093BFW5_CHAPE</name>
<keyword evidence="3" id="KW-0393">Immunoglobulin domain</keyword>
<protein>
    <recommendedName>
        <fullName evidence="4">Butyrophilin subfamily 3 member A2-like Ig-C domain-containing protein</fullName>
    </recommendedName>
</protein>
<dbReference type="AlphaFoldDB" id="A0A093BFW5"/>
<dbReference type="GO" id="GO:0016020">
    <property type="term" value="C:membrane"/>
    <property type="evidence" value="ECO:0007669"/>
    <property type="project" value="UniProtKB-SubCell"/>
</dbReference>
<keyword evidence="2" id="KW-0472">Membrane</keyword>
<organism evidence="5 6">
    <name type="scientific">Chaetura pelagica</name>
    <name type="common">Chimney swift</name>
    <name type="synonym">Hirundo pelagica</name>
    <dbReference type="NCBI Taxonomy" id="8897"/>
    <lineage>
        <taxon>Eukaryota</taxon>
        <taxon>Metazoa</taxon>
        <taxon>Chordata</taxon>
        <taxon>Craniata</taxon>
        <taxon>Vertebrata</taxon>
        <taxon>Euteleostomi</taxon>
        <taxon>Archelosauria</taxon>
        <taxon>Archosauria</taxon>
        <taxon>Dinosauria</taxon>
        <taxon>Saurischia</taxon>
        <taxon>Theropoda</taxon>
        <taxon>Coelurosauria</taxon>
        <taxon>Aves</taxon>
        <taxon>Neognathae</taxon>
        <taxon>Neoaves</taxon>
        <taxon>Strisores</taxon>
        <taxon>Apodiformes</taxon>
        <taxon>Apodidae</taxon>
        <taxon>Apodinae</taxon>
        <taxon>Chaetura</taxon>
    </lineage>
</organism>
<gene>
    <name evidence="5" type="ORF">M959_12111</name>
</gene>
<dbReference type="InterPro" id="IPR053896">
    <property type="entry name" value="BTN3A2-like_Ig-C"/>
</dbReference>
<evidence type="ECO:0000313" key="5">
    <source>
        <dbReference type="EMBL" id="KFU92724.1"/>
    </source>
</evidence>
<feature type="domain" description="Butyrophilin subfamily 3 member A2-like Ig-C" evidence="4">
    <location>
        <begin position="2"/>
        <end position="43"/>
    </location>
</feature>
<evidence type="ECO:0000313" key="6">
    <source>
        <dbReference type="Proteomes" id="UP000031515"/>
    </source>
</evidence>
<reference evidence="6" key="2">
    <citation type="journal article" date="2014" name="Science">
        <title>Comparative genomics reveals insights into avian genome evolution and adaptation.</title>
        <authorList>
            <consortium name="Avian Genome Consortium"/>
            <person name="Zhang G."/>
            <person name="Li C."/>
            <person name="Li Q."/>
            <person name="Li B."/>
            <person name="Larkin D.M."/>
            <person name="Lee C."/>
            <person name="Storz J.F."/>
            <person name="Antunes A."/>
            <person name="Greenwold M.J."/>
            <person name="Meredith R.W."/>
            <person name="Odeen A."/>
            <person name="Cui J."/>
            <person name="Zhou Q."/>
            <person name="Xu L."/>
            <person name="Pan H."/>
            <person name="Wang Z."/>
            <person name="Jin L."/>
            <person name="Zhang P."/>
            <person name="Hu H."/>
            <person name="Yang W."/>
            <person name="Hu J."/>
            <person name="Xiao J."/>
            <person name="Yang Z."/>
            <person name="Liu Y."/>
            <person name="Xie Q."/>
            <person name="Yu H."/>
            <person name="Lian J."/>
            <person name="Wen P."/>
            <person name="Zhang F."/>
            <person name="Li H."/>
            <person name="Zeng Y."/>
            <person name="Xiong Z."/>
            <person name="Liu S."/>
            <person name="Zhou L."/>
            <person name="Huang Z."/>
            <person name="An N."/>
            <person name="Wang J."/>
            <person name="Zheng Q."/>
            <person name="Xiong Y."/>
            <person name="Wang G."/>
            <person name="Wang B."/>
            <person name="Wang J."/>
            <person name="Fan Y."/>
            <person name="da Fonseca R.R."/>
            <person name="Alfaro-Nunez A."/>
            <person name="Schubert M."/>
            <person name="Orlando L."/>
            <person name="Mourier T."/>
            <person name="Howard J.T."/>
            <person name="Ganapathy G."/>
            <person name="Pfenning A."/>
            <person name="Whitney O."/>
            <person name="Rivas M.V."/>
            <person name="Hara E."/>
            <person name="Smith J."/>
            <person name="Farre M."/>
            <person name="Narayan J."/>
            <person name="Slavov G."/>
            <person name="Romanov M.N."/>
            <person name="Borges R."/>
            <person name="Machado J.P."/>
            <person name="Khan I."/>
            <person name="Springer M.S."/>
            <person name="Gatesy J."/>
            <person name="Hoffmann F.G."/>
            <person name="Opazo J.C."/>
            <person name="Hastad O."/>
            <person name="Sawyer R.H."/>
            <person name="Kim H."/>
            <person name="Kim K.W."/>
            <person name="Kim H.J."/>
            <person name="Cho S."/>
            <person name="Li N."/>
            <person name="Huang Y."/>
            <person name="Bruford M.W."/>
            <person name="Zhan X."/>
            <person name="Dixon A."/>
            <person name="Bertelsen M.F."/>
            <person name="Derryberry E."/>
            <person name="Warren W."/>
            <person name="Wilson R.K."/>
            <person name="Li S."/>
            <person name="Ray D.A."/>
            <person name="Green R.E."/>
            <person name="O'Brien S.J."/>
            <person name="Griffin D."/>
            <person name="Johnson W.E."/>
            <person name="Haussler D."/>
            <person name="Ryder O.A."/>
            <person name="Willerslev E."/>
            <person name="Graves G.R."/>
            <person name="Alstrom P."/>
            <person name="Fjeldsa J."/>
            <person name="Mindell D.P."/>
            <person name="Edwards S.V."/>
            <person name="Braun E.L."/>
            <person name="Rahbek C."/>
            <person name="Burt D.W."/>
            <person name="Houde P."/>
            <person name="Zhang Y."/>
            <person name="Yang H."/>
            <person name="Wang J."/>
            <person name="Jarvis E.D."/>
            <person name="Gilbert M.T."/>
            <person name="Wang J."/>
        </authorList>
    </citation>
    <scope>NUCLEOTIDE SEQUENCE [LARGE SCALE GENOMIC DNA]</scope>
</reference>
<proteinExistence type="predicted"/>
<evidence type="ECO:0000256" key="3">
    <source>
        <dbReference type="ARBA" id="ARBA00023319"/>
    </source>
</evidence>
<dbReference type="InterPro" id="IPR013783">
    <property type="entry name" value="Ig-like_fold"/>
</dbReference>
<evidence type="ECO:0000259" key="4">
    <source>
        <dbReference type="Pfam" id="PF22705"/>
    </source>
</evidence>
<feature type="non-terminal residue" evidence="5">
    <location>
        <position position="1"/>
    </location>
</feature>